<keyword evidence="2" id="KW-1185">Reference proteome</keyword>
<evidence type="ECO:0000313" key="1">
    <source>
        <dbReference type="EMBL" id="WWO40050.1"/>
    </source>
</evidence>
<dbReference type="Proteomes" id="UP001379444">
    <property type="component" value="Chromosome"/>
</dbReference>
<accession>A0ABZ2GE96</accession>
<reference evidence="1 2" key="1">
    <citation type="journal article" date="2024" name="Front. Plant Sci.">
        <title>Comprehensive phenomic and genomic studies of the species, Pectobacterium cacticida and proposal for reclassification as Alcorniella cacticida comb. nov.</title>
        <authorList>
            <person name="Jonca J."/>
            <person name="Pirhonen M."/>
            <person name="Waleron M.M."/>
            <person name="Gawor J."/>
            <person name="Mrozik A."/>
            <person name="Smoktunowicz M."/>
            <person name="Waleron K."/>
            <person name="Waleron M."/>
        </authorList>
    </citation>
    <scope>NUCLEOTIDE SEQUENCE [LARGE SCALE GENOMIC DNA]</scope>
    <source>
        <strain evidence="1 2">DPMP6</strain>
    </source>
</reference>
<gene>
    <name evidence="1" type="ORF">QNA12_08885</name>
</gene>
<sequence length="132" mass="15937">MNPETIPIFDKKGKIFVHKQVFKEQNRKVESSGRTYYEEINYQKEQNIKNGMFDIYERYEIYKDYAYGLGLTIIANEKNLDQEAVERAIEGFYMRGEIEWINDKPVDKEKLVELYNDIFKKTNREVYEIKIN</sequence>
<dbReference type="EMBL" id="CP125967">
    <property type="protein sequence ID" value="WWO40050.1"/>
    <property type="molecule type" value="Genomic_DNA"/>
</dbReference>
<name>A0ABZ2GE96_9GAMM</name>
<evidence type="ECO:0000313" key="2">
    <source>
        <dbReference type="Proteomes" id="UP001379444"/>
    </source>
</evidence>
<protein>
    <submittedName>
        <fullName evidence="1">Uncharacterized protein</fullName>
    </submittedName>
</protein>
<dbReference type="RefSeq" id="WP_264495969.1">
    <property type="nucleotide sequence ID" value="NZ_CP109947.1"/>
</dbReference>
<organism evidence="1 2">
    <name type="scientific">Pectobacterium cacticida</name>
    <dbReference type="NCBI Taxonomy" id="69221"/>
    <lineage>
        <taxon>Bacteria</taxon>
        <taxon>Pseudomonadati</taxon>
        <taxon>Pseudomonadota</taxon>
        <taxon>Gammaproteobacteria</taxon>
        <taxon>Enterobacterales</taxon>
        <taxon>Pectobacteriaceae</taxon>
        <taxon>Pectobacterium</taxon>
    </lineage>
</organism>
<proteinExistence type="predicted"/>